<protein>
    <submittedName>
        <fullName evidence="1">Thioredoxin-domain-containing protein</fullName>
    </submittedName>
</protein>
<accession>A0A8H6SHB3</accession>
<organism evidence="1 2">
    <name type="scientific">Mycena indigotica</name>
    <dbReference type="NCBI Taxonomy" id="2126181"/>
    <lineage>
        <taxon>Eukaryota</taxon>
        <taxon>Fungi</taxon>
        <taxon>Dikarya</taxon>
        <taxon>Basidiomycota</taxon>
        <taxon>Agaricomycotina</taxon>
        <taxon>Agaricomycetes</taxon>
        <taxon>Agaricomycetidae</taxon>
        <taxon>Agaricales</taxon>
        <taxon>Marasmiineae</taxon>
        <taxon>Mycenaceae</taxon>
        <taxon>Mycena</taxon>
    </lineage>
</organism>
<dbReference type="Pfam" id="PF14953">
    <property type="entry name" value="DUF4504"/>
    <property type="match status" value="1"/>
</dbReference>
<dbReference type="RefSeq" id="XP_037218346.1">
    <property type="nucleotide sequence ID" value="XM_037365104.1"/>
</dbReference>
<dbReference type="PANTHER" id="PTHR31366">
    <property type="entry name" value="UPF0739 PROTEIN C1ORF74"/>
    <property type="match status" value="1"/>
</dbReference>
<dbReference type="Proteomes" id="UP000636479">
    <property type="component" value="Unassembled WGS sequence"/>
</dbReference>
<dbReference type="PANTHER" id="PTHR31366:SF2">
    <property type="entry name" value="UPF0739 PROTEIN C1ORF74"/>
    <property type="match status" value="1"/>
</dbReference>
<dbReference type="InterPro" id="IPR027850">
    <property type="entry name" value="DUF4504"/>
</dbReference>
<dbReference type="OrthoDB" id="3267419at2759"/>
<dbReference type="GeneID" id="59347620"/>
<evidence type="ECO:0000313" key="1">
    <source>
        <dbReference type="EMBL" id="KAF7298958.1"/>
    </source>
</evidence>
<reference evidence="1" key="1">
    <citation type="submission" date="2020-05" db="EMBL/GenBank/DDBJ databases">
        <title>Mycena genomes resolve the evolution of fungal bioluminescence.</title>
        <authorList>
            <person name="Tsai I.J."/>
        </authorList>
    </citation>
    <scope>NUCLEOTIDE SEQUENCE</scope>
    <source>
        <strain evidence="1">171206Taipei</strain>
    </source>
</reference>
<gene>
    <name evidence="1" type="ORF">MIND_00843900</name>
</gene>
<dbReference type="AlphaFoldDB" id="A0A8H6SHB3"/>
<proteinExistence type="predicted"/>
<sequence length="261" mass="28924">MASTNYSKTICLATDSESSRMDSCIQVITAALARQPVLRRLSSPKRRQFAFDLAFIALGCRTAWLVDVVTVVNQEQVFEELLSSLRAVSAEFTRIKHIFESTSSQSFFVNLDQLEMQNLKDIRFIFLGETPQRVAEPPVDVQSALLHLKATSSFPGDLGPLTSIPLAALLLGYPVAYIVADTTSVFLSHTPLDVYLCSISSPKWADPHTMIKFSCPAGLSEQLSPLQVTAQLKNRFQQRITDLGLELSVLHHVETLDRVAL</sequence>
<dbReference type="EMBL" id="JACAZF010000007">
    <property type="protein sequence ID" value="KAF7298958.1"/>
    <property type="molecule type" value="Genomic_DNA"/>
</dbReference>
<comment type="caution">
    <text evidence="1">The sequence shown here is derived from an EMBL/GenBank/DDBJ whole genome shotgun (WGS) entry which is preliminary data.</text>
</comment>
<evidence type="ECO:0000313" key="2">
    <source>
        <dbReference type="Proteomes" id="UP000636479"/>
    </source>
</evidence>
<name>A0A8H6SHB3_9AGAR</name>
<keyword evidence="2" id="KW-1185">Reference proteome</keyword>